<keyword evidence="5" id="KW-0460">Magnesium</keyword>
<dbReference type="PANTHER" id="PTHR12271">
    <property type="entry name" value="POLY A POLYMERASE CID PAP -RELATED"/>
    <property type="match status" value="1"/>
</dbReference>
<dbReference type="SUPFAM" id="SSF81631">
    <property type="entry name" value="PAP/OAS1 substrate-binding domain"/>
    <property type="match status" value="1"/>
</dbReference>
<protein>
    <recommendedName>
        <fullName evidence="10">Poly(A) RNA polymerase, mitochondrial</fullName>
    </recommendedName>
</protein>
<keyword evidence="3" id="KW-0808">Transferase</keyword>
<reference evidence="8" key="1">
    <citation type="journal article" date="2023" name="G3 (Bethesda)">
        <title>Whole genome assemblies of Zophobas morio and Tenebrio molitor.</title>
        <authorList>
            <person name="Kaur S."/>
            <person name="Stinson S.A."/>
            <person name="diCenzo G.C."/>
        </authorList>
    </citation>
    <scope>NUCLEOTIDE SEQUENCE</scope>
    <source>
        <strain evidence="8">QUZm001</strain>
    </source>
</reference>
<evidence type="ECO:0000259" key="6">
    <source>
        <dbReference type="Pfam" id="PF03828"/>
    </source>
</evidence>
<comment type="caution">
    <text evidence="8">The sequence shown here is derived from an EMBL/GenBank/DDBJ whole genome shotgun (WGS) entry which is preliminary data.</text>
</comment>
<proteinExistence type="predicted"/>
<dbReference type="AlphaFoldDB" id="A0AA38I3Y2"/>
<comment type="cofactor">
    <cofactor evidence="1">
        <name>Mn(2+)</name>
        <dbReference type="ChEBI" id="CHEBI:29035"/>
    </cofactor>
</comment>
<dbReference type="InterPro" id="IPR043519">
    <property type="entry name" value="NT_sf"/>
</dbReference>
<dbReference type="Proteomes" id="UP001168821">
    <property type="component" value="Unassembled WGS sequence"/>
</dbReference>
<evidence type="ECO:0008006" key="10">
    <source>
        <dbReference type="Google" id="ProtNLM"/>
    </source>
</evidence>
<accession>A0AA38I3Y2</accession>
<gene>
    <name evidence="8" type="ORF">Zmor_019206</name>
</gene>
<sequence length="585" mass="66517">MSVFLSCHVRRGVQNAIGRNIKLNLNDGKNVRRMSSLKVTETEKGKKFVPFTDMVSSRRAEARRSIVVQVQSSQSFKELHAYCSSVGTVKQMLHYTVGVEPMNFIVVEFASEKDVTSILDKSSYVEDSQIIPVHSQFLWFRASNRKLPKLKQSKTAILNAENGNNNLTAAEIVDLLKKCDSVSDQMKQLYDFTKLNDLGTRLRFLTACQVEDAVRGMFPSAKAFPFGSSVNGFGKMECDLDLVLRLSDEKVKSDARLMFHCKALVGSERSASQRNMEAMGDLLQLFLPGCSHVRRILQARVPIIKYHQQLTDVECDLSMSNMSGVHMSDFLYIMGSIDDRVRPLIFTIRKWACEIGLTNSSPGRWITNFSLTLLVLAFLQKPPHSPPILPSLNNLVKLADSTDHYMTEDGINCTFLRNINKLKKPAGNKESLESLLKEFFEFYSHFDFTSKAVCLNEPVAITKPEHCAMYIVNPLERGLNVSKNVGLEELDRFKVEARNAAWLLESQEHKTENWGLLSIFENKRKSNNLFNFAFPNKQARLMEVSTLFENEAAPVEFKNESVKKQVESIRNEKKQKLKEIQKLNR</sequence>
<evidence type="ECO:0000256" key="4">
    <source>
        <dbReference type="ARBA" id="ARBA00022723"/>
    </source>
</evidence>
<evidence type="ECO:0000313" key="9">
    <source>
        <dbReference type="Proteomes" id="UP001168821"/>
    </source>
</evidence>
<evidence type="ECO:0000256" key="5">
    <source>
        <dbReference type="ARBA" id="ARBA00022842"/>
    </source>
</evidence>
<evidence type="ECO:0000256" key="1">
    <source>
        <dbReference type="ARBA" id="ARBA00001936"/>
    </source>
</evidence>
<keyword evidence="4" id="KW-0479">Metal-binding</keyword>
<keyword evidence="9" id="KW-1185">Reference proteome</keyword>
<dbReference type="GO" id="GO:0046872">
    <property type="term" value="F:metal ion binding"/>
    <property type="evidence" value="ECO:0007669"/>
    <property type="project" value="UniProtKB-KW"/>
</dbReference>
<dbReference type="CDD" id="cd05402">
    <property type="entry name" value="NT_PAP_TUTase"/>
    <property type="match status" value="1"/>
</dbReference>
<dbReference type="Pfam" id="PF03828">
    <property type="entry name" value="PAP_assoc"/>
    <property type="match status" value="1"/>
</dbReference>
<dbReference type="Gene3D" id="1.10.1410.10">
    <property type="match status" value="1"/>
</dbReference>
<dbReference type="PANTHER" id="PTHR12271:SF133">
    <property type="entry name" value="POLY(A) RNA POLYMERASE, MITOCHONDRIAL"/>
    <property type="match status" value="1"/>
</dbReference>
<evidence type="ECO:0000313" key="8">
    <source>
        <dbReference type="EMBL" id="KAJ3647322.1"/>
    </source>
</evidence>
<evidence type="ECO:0000256" key="3">
    <source>
        <dbReference type="ARBA" id="ARBA00022679"/>
    </source>
</evidence>
<comment type="cofactor">
    <cofactor evidence="2">
        <name>Mg(2+)</name>
        <dbReference type="ChEBI" id="CHEBI:18420"/>
    </cofactor>
</comment>
<dbReference type="GO" id="GO:0031123">
    <property type="term" value="P:RNA 3'-end processing"/>
    <property type="evidence" value="ECO:0007669"/>
    <property type="project" value="TreeGrafter"/>
</dbReference>
<feature type="domain" description="Poly(A) RNA polymerase mitochondrial-like central palm" evidence="7">
    <location>
        <begin position="183"/>
        <end position="333"/>
    </location>
</feature>
<dbReference type="Gene3D" id="3.30.460.10">
    <property type="entry name" value="Beta Polymerase, domain 2"/>
    <property type="match status" value="1"/>
</dbReference>
<evidence type="ECO:0000259" key="7">
    <source>
        <dbReference type="Pfam" id="PF22600"/>
    </source>
</evidence>
<name>A0AA38I3Y2_9CUCU</name>
<dbReference type="GO" id="GO:1990817">
    <property type="term" value="F:poly(A) RNA polymerase activity"/>
    <property type="evidence" value="ECO:0007669"/>
    <property type="project" value="TreeGrafter"/>
</dbReference>
<feature type="domain" description="PAP-associated" evidence="6">
    <location>
        <begin position="432"/>
        <end position="465"/>
    </location>
</feature>
<dbReference type="Pfam" id="PF22600">
    <property type="entry name" value="MTPAP-like_central"/>
    <property type="match status" value="1"/>
</dbReference>
<organism evidence="8 9">
    <name type="scientific">Zophobas morio</name>
    <dbReference type="NCBI Taxonomy" id="2755281"/>
    <lineage>
        <taxon>Eukaryota</taxon>
        <taxon>Metazoa</taxon>
        <taxon>Ecdysozoa</taxon>
        <taxon>Arthropoda</taxon>
        <taxon>Hexapoda</taxon>
        <taxon>Insecta</taxon>
        <taxon>Pterygota</taxon>
        <taxon>Neoptera</taxon>
        <taxon>Endopterygota</taxon>
        <taxon>Coleoptera</taxon>
        <taxon>Polyphaga</taxon>
        <taxon>Cucujiformia</taxon>
        <taxon>Tenebrionidae</taxon>
        <taxon>Zophobas</taxon>
    </lineage>
</organism>
<dbReference type="SUPFAM" id="SSF81301">
    <property type="entry name" value="Nucleotidyltransferase"/>
    <property type="match status" value="1"/>
</dbReference>
<dbReference type="InterPro" id="IPR002058">
    <property type="entry name" value="PAP_assoc"/>
</dbReference>
<evidence type="ECO:0000256" key="2">
    <source>
        <dbReference type="ARBA" id="ARBA00001946"/>
    </source>
</evidence>
<dbReference type="InterPro" id="IPR054708">
    <property type="entry name" value="MTPAP-like_central"/>
</dbReference>
<dbReference type="EMBL" id="JALNTZ010000006">
    <property type="protein sequence ID" value="KAJ3647322.1"/>
    <property type="molecule type" value="Genomic_DNA"/>
</dbReference>